<feature type="region of interest" description="Disordered" evidence="1">
    <location>
        <begin position="413"/>
        <end position="534"/>
    </location>
</feature>
<evidence type="ECO:0000313" key="3">
    <source>
        <dbReference type="Proteomes" id="UP001281614"/>
    </source>
</evidence>
<gene>
    <name evidence="2" type="ORF">CKAH01_18784</name>
</gene>
<comment type="caution">
    <text evidence="2">The sequence shown here is derived from an EMBL/GenBank/DDBJ whole genome shotgun (WGS) entry which is preliminary data.</text>
</comment>
<feature type="region of interest" description="Disordered" evidence="1">
    <location>
        <begin position="152"/>
        <end position="180"/>
    </location>
</feature>
<proteinExistence type="predicted"/>
<dbReference type="Proteomes" id="UP001281614">
    <property type="component" value="Unassembled WGS sequence"/>
</dbReference>
<reference evidence="2" key="1">
    <citation type="submission" date="2023-02" db="EMBL/GenBank/DDBJ databases">
        <title>Colletotrichum kahawae CIFC_Que2 genome sequencing and assembly.</title>
        <authorList>
            <person name="Baroncelli R."/>
        </authorList>
    </citation>
    <scope>NUCLEOTIDE SEQUENCE</scope>
    <source>
        <strain evidence="2">CIFC_Que2</strain>
    </source>
</reference>
<dbReference type="AlphaFoldDB" id="A0AAE0D1K8"/>
<evidence type="ECO:0000313" key="2">
    <source>
        <dbReference type="EMBL" id="KAK2738280.1"/>
    </source>
</evidence>
<evidence type="ECO:0000256" key="1">
    <source>
        <dbReference type="SAM" id="MobiDB-lite"/>
    </source>
</evidence>
<keyword evidence="3" id="KW-1185">Reference proteome</keyword>
<feature type="compositionally biased region" description="Polar residues" evidence="1">
    <location>
        <begin position="51"/>
        <end position="63"/>
    </location>
</feature>
<evidence type="ECO:0008006" key="4">
    <source>
        <dbReference type="Google" id="ProtNLM"/>
    </source>
</evidence>
<sequence length="550" mass="60146">MASQPPAGTGLQPAPPAGPDRGSGPPPEPTPTSRAKRRRDTEAQPLRPSLVGSQPNTPDTAPSTAKGHPNANGAATGSILAAFDEQSRLYEARKDVFLTIAQSVDNVVSSFEGYKKQIAKEATVCVIQTLKRLMNNEATATPTRNWASVAATAPATAPGRNQAPTQPHRQPQAQAQTQPEDLRVFVRIPEEGLEAARKNAPFALRRTVCQALNLQLADVPHIYHITTGYSIKPINKQVQQSLLINKQKLANCLGAFKIETPTQWFTYAVPRCPFQLWSLDGDSMDVSTLIEDEVIAQTGRKPVLARQSRLGPNLATNEVTWIVSFTAEVPPFRLFNQSSRAQPIRKRRTLLRHNPGCQGYHTNRYCNRPALCNNCGKSSDSHETGPCTARPKCANCLGPFQAGHTDCPARPLAVNGHPTLPGRKERARIRKAGQRASEALYNTNQTTPRNNTQQAQDLPPSDRDRDQQPGSKRPRAGTPPQGSIVCLGDGDTTSMDEDEAEEAEEAENLDLPSLTNRPIHPLRNRSQRVAQKPDYNITNAYTHLDLDSEA</sequence>
<dbReference type="EMBL" id="VYYT01000386">
    <property type="protein sequence ID" value="KAK2738280.1"/>
    <property type="molecule type" value="Genomic_DNA"/>
</dbReference>
<name>A0AAE0D1K8_COLKA</name>
<feature type="compositionally biased region" description="Polar residues" evidence="1">
    <location>
        <begin position="162"/>
        <end position="179"/>
    </location>
</feature>
<feature type="compositionally biased region" description="Acidic residues" evidence="1">
    <location>
        <begin position="494"/>
        <end position="508"/>
    </location>
</feature>
<accession>A0AAE0D1K8</accession>
<protein>
    <recommendedName>
        <fullName evidence="4">Reverse transcriptase</fullName>
    </recommendedName>
</protein>
<feature type="compositionally biased region" description="Pro residues" evidence="1">
    <location>
        <begin position="13"/>
        <end position="30"/>
    </location>
</feature>
<organism evidence="2 3">
    <name type="scientific">Colletotrichum kahawae</name>
    <name type="common">Coffee berry disease fungus</name>
    <dbReference type="NCBI Taxonomy" id="34407"/>
    <lineage>
        <taxon>Eukaryota</taxon>
        <taxon>Fungi</taxon>
        <taxon>Dikarya</taxon>
        <taxon>Ascomycota</taxon>
        <taxon>Pezizomycotina</taxon>
        <taxon>Sordariomycetes</taxon>
        <taxon>Hypocreomycetidae</taxon>
        <taxon>Glomerellales</taxon>
        <taxon>Glomerellaceae</taxon>
        <taxon>Colletotrichum</taxon>
        <taxon>Colletotrichum gloeosporioides species complex</taxon>
    </lineage>
</organism>
<feature type="compositionally biased region" description="Low complexity" evidence="1">
    <location>
        <begin position="442"/>
        <end position="456"/>
    </location>
</feature>
<feature type="region of interest" description="Disordered" evidence="1">
    <location>
        <begin position="1"/>
        <end position="73"/>
    </location>
</feature>